<evidence type="ECO:0000256" key="10">
    <source>
        <dbReference type="SAM" id="MobiDB-lite"/>
    </source>
</evidence>
<dbReference type="GO" id="GO:0006281">
    <property type="term" value="P:DNA repair"/>
    <property type="evidence" value="ECO:0007669"/>
    <property type="project" value="UniProtKB-UniRule"/>
</dbReference>
<gene>
    <name evidence="12" type="ORF">PODLI_1B014876</name>
</gene>
<keyword evidence="6 9" id="KW-0233">DNA recombination</keyword>
<name>A0AA35PM96_9SAUR</name>
<dbReference type="GO" id="GO:0006310">
    <property type="term" value="P:DNA recombination"/>
    <property type="evidence" value="ECO:0007669"/>
    <property type="project" value="UniProtKB-UniRule"/>
</dbReference>
<keyword evidence="5" id="KW-0158">Chromosome</keyword>
<dbReference type="PANTHER" id="PTHR16140">
    <property type="entry name" value="NON-STRUCTURAL MAINTENANCE OF CHROMOSOMES ELEMENT 4"/>
    <property type="match status" value="1"/>
</dbReference>
<evidence type="ECO:0000256" key="3">
    <source>
        <dbReference type="ARBA" id="ARBA00008997"/>
    </source>
</evidence>
<evidence type="ECO:0000259" key="11">
    <source>
        <dbReference type="Pfam" id="PF08743"/>
    </source>
</evidence>
<evidence type="ECO:0000313" key="12">
    <source>
        <dbReference type="EMBL" id="CAI5793329.1"/>
    </source>
</evidence>
<evidence type="ECO:0000256" key="8">
    <source>
        <dbReference type="ARBA" id="ARBA00023242"/>
    </source>
</evidence>
<dbReference type="GO" id="GO:0000781">
    <property type="term" value="C:chromosome, telomeric region"/>
    <property type="evidence" value="ECO:0007669"/>
    <property type="project" value="UniProtKB-SubCell"/>
</dbReference>
<protein>
    <recommendedName>
        <fullName evidence="9">Non-structural maintenance of chromosomes element 4</fullName>
    </recommendedName>
</protein>
<comment type="subcellular location">
    <subcellularLocation>
        <location evidence="2">Chromosome</location>
        <location evidence="2">Telomere</location>
    </subcellularLocation>
    <subcellularLocation>
        <location evidence="1 9">Nucleus</location>
    </subcellularLocation>
</comment>
<feature type="domain" description="Non-structural maintenance of chromosome element 4 C-terminal" evidence="11">
    <location>
        <begin position="89"/>
        <end position="173"/>
    </location>
</feature>
<keyword evidence="13" id="KW-1185">Reference proteome</keyword>
<accession>A0AA35PM96</accession>
<proteinExistence type="inferred from homology"/>
<sequence length="179" mass="19573">MAENRKEEEERARAETGPEPSEGGEAAHSADPPVVGAQVKGHSSPQHAMTDSAESEDMEESCDNEATIKEADRILGLLKVFYREGGESPINFFKFVTDPNSFAQTLDNMYHVLYLVRHGLARIKADEDEIPVLEPLDPGQGSYVPPQTSGLIPLSIACWEQIVELFAISQPMIPPAPEA</sequence>
<dbReference type="InterPro" id="IPR027786">
    <property type="entry name" value="Nse4/EID"/>
</dbReference>
<keyword evidence="4 9" id="KW-0227">DNA damage</keyword>
<evidence type="ECO:0000256" key="9">
    <source>
        <dbReference type="RuleBase" id="RU365071"/>
    </source>
</evidence>
<dbReference type="AlphaFoldDB" id="A0AA35PM96"/>
<organism evidence="12 13">
    <name type="scientific">Podarcis lilfordi</name>
    <name type="common">Lilford's wall lizard</name>
    <dbReference type="NCBI Taxonomy" id="74358"/>
    <lineage>
        <taxon>Eukaryota</taxon>
        <taxon>Metazoa</taxon>
        <taxon>Chordata</taxon>
        <taxon>Craniata</taxon>
        <taxon>Vertebrata</taxon>
        <taxon>Euteleostomi</taxon>
        <taxon>Lepidosauria</taxon>
        <taxon>Squamata</taxon>
        <taxon>Bifurcata</taxon>
        <taxon>Unidentata</taxon>
        <taxon>Episquamata</taxon>
        <taxon>Laterata</taxon>
        <taxon>Lacertibaenia</taxon>
        <taxon>Lacertidae</taxon>
        <taxon>Podarcis</taxon>
    </lineage>
</organism>
<keyword evidence="8 9" id="KW-0539">Nucleus</keyword>
<dbReference type="GO" id="GO:0005634">
    <property type="term" value="C:nucleus"/>
    <property type="evidence" value="ECO:0007669"/>
    <property type="project" value="UniProtKB-SubCell"/>
</dbReference>
<dbReference type="InterPro" id="IPR014854">
    <property type="entry name" value="Nse4_C"/>
</dbReference>
<dbReference type="Proteomes" id="UP001178461">
    <property type="component" value="Chromosome Z"/>
</dbReference>
<dbReference type="GO" id="GO:0030915">
    <property type="term" value="C:Smc5-Smc6 complex"/>
    <property type="evidence" value="ECO:0007669"/>
    <property type="project" value="UniProtKB-UniRule"/>
</dbReference>
<evidence type="ECO:0000256" key="7">
    <source>
        <dbReference type="ARBA" id="ARBA00023204"/>
    </source>
</evidence>
<dbReference type="Pfam" id="PF08743">
    <property type="entry name" value="Nse4_C"/>
    <property type="match status" value="1"/>
</dbReference>
<dbReference type="EMBL" id="OX395140">
    <property type="protein sequence ID" value="CAI5793329.1"/>
    <property type="molecule type" value="Genomic_DNA"/>
</dbReference>
<comment type="function">
    <text evidence="9">Component of the SMC5-SMC6 complex, that promotes sister chromatid alignment after DNA damage and facilitates double-stranded DNA breaks (DSBs) repair via homologous recombination between sister chromatids.</text>
</comment>
<evidence type="ECO:0000256" key="2">
    <source>
        <dbReference type="ARBA" id="ARBA00004574"/>
    </source>
</evidence>
<comment type="similarity">
    <text evidence="3 9">Belongs to the NSE4 family.</text>
</comment>
<feature type="compositionally biased region" description="Acidic residues" evidence="10">
    <location>
        <begin position="53"/>
        <end position="63"/>
    </location>
</feature>
<evidence type="ECO:0000256" key="5">
    <source>
        <dbReference type="ARBA" id="ARBA00022895"/>
    </source>
</evidence>
<keyword evidence="5" id="KW-0779">Telomere</keyword>
<reference evidence="12" key="1">
    <citation type="submission" date="2022-12" db="EMBL/GenBank/DDBJ databases">
        <authorList>
            <person name="Alioto T."/>
            <person name="Alioto T."/>
            <person name="Gomez Garrido J."/>
        </authorList>
    </citation>
    <scope>NUCLEOTIDE SEQUENCE</scope>
</reference>
<dbReference type="PANTHER" id="PTHR16140:SF0">
    <property type="entry name" value="NON-STRUCTURAL MAINTENANCE OF CHROMOSOMES ELEMENT 4"/>
    <property type="match status" value="1"/>
</dbReference>
<comment type="subunit">
    <text evidence="9">Component of the SMC5-SMC6 complex.</text>
</comment>
<feature type="region of interest" description="Disordered" evidence="10">
    <location>
        <begin position="1"/>
        <end position="63"/>
    </location>
</feature>
<feature type="compositionally biased region" description="Basic and acidic residues" evidence="10">
    <location>
        <begin position="1"/>
        <end position="16"/>
    </location>
</feature>
<evidence type="ECO:0000256" key="1">
    <source>
        <dbReference type="ARBA" id="ARBA00004123"/>
    </source>
</evidence>
<evidence type="ECO:0000256" key="6">
    <source>
        <dbReference type="ARBA" id="ARBA00023172"/>
    </source>
</evidence>
<evidence type="ECO:0000256" key="4">
    <source>
        <dbReference type="ARBA" id="ARBA00022763"/>
    </source>
</evidence>
<evidence type="ECO:0000313" key="13">
    <source>
        <dbReference type="Proteomes" id="UP001178461"/>
    </source>
</evidence>
<keyword evidence="7 9" id="KW-0234">DNA repair</keyword>